<evidence type="ECO:0000313" key="7">
    <source>
        <dbReference type="Proteomes" id="UP000031829"/>
    </source>
</evidence>
<evidence type="ECO:0000256" key="4">
    <source>
        <dbReference type="ARBA" id="ARBA00023136"/>
    </source>
</evidence>
<dbReference type="AlphaFoldDB" id="A0A0B6ATF5"/>
<evidence type="ECO:0000256" key="5">
    <source>
        <dbReference type="ARBA" id="ARBA00023600"/>
    </source>
</evidence>
<protein>
    <submittedName>
        <fullName evidence="6">Toxin secretion/phage lysis holin family protein</fullName>
    </submittedName>
</protein>
<evidence type="ECO:0000256" key="2">
    <source>
        <dbReference type="ARBA" id="ARBA00022692"/>
    </source>
</evidence>
<evidence type="ECO:0000256" key="1">
    <source>
        <dbReference type="ARBA" id="ARBA00004141"/>
    </source>
</evidence>
<comment type="subcellular location">
    <subcellularLocation>
        <location evidence="1">Membrane</location>
        <topology evidence="1">Multi-pass membrane protein</topology>
    </subcellularLocation>
</comment>
<evidence type="ECO:0000313" key="6">
    <source>
        <dbReference type="EMBL" id="AJI23933.1"/>
    </source>
</evidence>
<dbReference type="GeneID" id="93642567"/>
<dbReference type="Pfam" id="PF05105">
    <property type="entry name" value="Phage_holin_4_1"/>
    <property type="match status" value="1"/>
</dbReference>
<keyword evidence="2" id="KW-0812">Transmembrane</keyword>
<reference evidence="6 7" key="1">
    <citation type="journal article" date="2015" name="Genome Announc.">
        <title>Complete genome sequences for 35 biothreat assay-relevant bacillus species.</title>
        <authorList>
            <person name="Johnson S.L."/>
            <person name="Daligault H.E."/>
            <person name="Davenport K.W."/>
            <person name="Jaissle J."/>
            <person name="Frey K.G."/>
            <person name="Ladner J.T."/>
            <person name="Broomall S.M."/>
            <person name="Bishop-Lilly K.A."/>
            <person name="Bruce D.C."/>
            <person name="Gibbons H.S."/>
            <person name="Coyne S.R."/>
            <person name="Lo C.C."/>
            <person name="Meincke L."/>
            <person name="Munk A.C."/>
            <person name="Koroleva G.I."/>
            <person name="Rosenzweig C.N."/>
            <person name="Palacios G.F."/>
            <person name="Redden C.L."/>
            <person name="Minogue T.D."/>
            <person name="Chain P.S."/>
        </authorList>
    </citation>
    <scope>NUCLEOTIDE SEQUENCE [LARGE SCALE GENOMIC DNA]</scope>
    <source>
        <strain evidence="7">ATCC 14581 / DSM 32 / JCM 2506 / NBRC 15308 / NCIMB 9376 / NCTC 10342 / NRRL B-14308 / VKM B-512</strain>
    </source>
</reference>
<dbReference type="HOGENOM" id="CLU_125939_1_0_9"/>
<dbReference type="KEGG" id="bmeg:BG04_4570"/>
<dbReference type="GO" id="GO:0016020">
    <property type="term" value="C:membrane"/>
    <property type="evidence" value="ECO:0007669"/>
    <property type="project" value="UniProtKB-SubCell"/>
</dbReference>
<accession>A0A0B6ATF5</accession>
<dbReference type="EMBL" id="CP009920">
    <property type="protein sequence ID" value="AJI23933.1"/>
    <property type="molecule type" value="Genomic_DNA"/>
</dbReference>
<proteinExistence type="inferred from homology"/>
<keyword evidence="3" id="KW-1133">Transmembrane helix</keyword>
<dbReference type="Proteomes" id="UP000031829">
    <property type="component" value="Chromosome"/>
</dbReference>
<evidence type="ECO:0000256" key="3">
    <source>
        <dbReference type="ARBA" id="ARBA00022989"/>
    </source>
</evidence>
<keyword evidence="4" id="KW-0472">Membrane</keyword>
<sequence length="172" mass="18688">MEQIFKWLLTVSGGVIAFLFGAWTPMLNILVALMVIDYLSGMAAASMNGELKSRVGLMGIARKVFIFAMVAVSHLVDLLLIENKIEVGYLAMSVVITAYCLNEVLSIVENAGKMGVYVPETLTKAIAVLRSKPQKEEEKPVAPSTLEVPAVVAPNPPIVTAEVKKEEKEEIK</sequence>
<name>A0A0B6ATF5_PRIM2</name>
<gene>
    <name evidence="6" type="ORF">BG04_4570</name>
</gene>
<dbReference type="NCBIfam" id="TIGR01593">
    <property type="entry name" value="holin_tox_secr"/>
    <property type="match status" value="1"/>
</dbReference>
<dbReference type="RefSeq" id="WP_080743210.1">
    <property type="nucleotide sequence ID" value="NZ_BCVB01000004.1"/>
</dbReference>
<dbReference type="InterPro" id="IPR006480">
    <property type="entry name" value="Phage_holin_4_1"/>
</dbReference>
<comment type="similarity">
    <text evidence="5">Belongs to the bacteriophage holin family. Cp-1 holin subfamily.</text>
</comment>
<organism evidence="6 7">
    <name type="scientific">Priestia megaterium (strain ATCC 14581 / DSM 32 / CCUG 1817 / JCM 2506 / NBRC 15308 / NCIMB 9376 / NCTC 10342 / NRRL B-14308 / VKM B-512 / Ford 19)</name>
    <name type="common">Bacillus megaterium</name>
    <dbReference type="NCBI Taxonomy" id="1348623"/>
    <lineage>
        <taxon>Bacteria</taxon>
        <taxon>Bacillati</taxon>
        <taxon>Bacillota</taxon>
        <taxon>Bacilli</taxon>
        <taxon>Bacillales</taxon>
        <taxon>Bacillaceae</taxon>
        <taxon>Priestia</taxon>
    </lineage>
</organism>